<organism evidence="1 2">
    <name type="scientific">Planoprotostelium fungivorum</name>
    <dbReference type="NCBI Taxonomy" id="1890364"/>
    <lineage>
        <taxon>Eukaryota</taxon>
        <taxon>Amoebozoa</taxon>
        <taxon>Evosea</taxon>
        <taxon>Variosea</taxon>
        <taxon>Cavosteliida</taxon>
        <taxon>Cavosteliaceae</taxon>
        <taxon>Planoprotostelium</taxon>
    </lineage>
</organism>
<keyword evidence="2" id="KW-1185">Reference proteome</keyword>
<dbReference type="PANTHER" id="PTHR13639:SF2">
    <property type="entry name" value="CYTOCHROME C OXIDASE ASSEMBLY FACTOR 4 HOMOLOG, MITOCHONDRIAL"/>
    <property type="match status" value="1"/>
</dbReference>
<dbReference type="PANTHER" id="PTHR13639">
    <property type="entry name" value="CYTOCHROME C OXIDASE ASSEMBLY FACTOR 4 HOMOLOG, MITOCHONDRIAL"/>
    <property type="match status" value="1"/>
</dbReference>
<dbReference type="Proteomes" id="UP000241769">
    <property type="component" value="Unassembled WGS sequence"/>
</dbReference>
<dbReference type="GO" id="GO:0033617">
    <property type="term" value="P:mitochondrial respiratory chain complex IV assembly"/>
    <property type="evidence" value="ECO:0007669"/>
    <property type="project" value="InterPro"/>
</dbReference>
<evidence type="ECO:0000313" key="1">
    <source>
        <dbReference type="EMBL" id="PRP76553.1"/>
    </source>
</evidence>
<dbReference type="InParanoid" id="A0A2P6MXZ4"/>
<reference evidence="1 2" key="1">
    <citation type="journal article" date="2018" name="Genome Biol. Evol.">
        <title>Multiple Roots of Fruiting Body Formation in Amoebozoa.</title>
        <authorList>
            <person name="Hillmann F."/>
            <person name="Forbes G."/>
            <person name="Novohradska S."/>
            <person name="Ferling I."/>
            <person name="Riege K."/>
            <person name="Groth M."/>
            <person name="Westermann M."/>
            <person name="Marz M."/>
            <person name="Spaller T."/>
            <person name="Winckler T."/>
            <person name="Schaap P."/>
            <person name="Glockner G."/>
        </authorList>
    </citation>
    <scope>NUCLEOTIDE SEQUENCE [LARGE SCALE GENOMIC DNA]</scope>
    <source>
        <strain evidence="1 2">Jena</strain>
    </source>
</reference>
<dbReference type="InterPro" id="IPR039870">
    <property type="entry name" value="Coa4-like"/>
</dbReference>
<evidence type="ECO:0008006" key="3">
    <source>
        <dbReference type="Google" id="ProtNLM"/>
    </source>
</evidence>
<evidence type="ECO:0000313" key="2">
    <source>
        <dbReference type="Proteomes" id="UP000241769"/>
    </source>
</evidence>
<dbReference type="EMBL" id="MDYQ01000316">
    <property type="protein sequence ID" value="PRP76553.1"/>
    <property type="molecule type" value="Genomic_DNA"/>
</dbReference>
<proteinExistence type="predicted"/>
<accession>A0A2P6MXZ4</accession>
<comment type="caution">
    <text evidence="1">The sequence shown here is derived from an EMBL/GenBank/DDBJ whole genome shotgun (WGS) entry which is preliminary data.</text>
</comment>
<name>A0A2P6MXZ4_9EUKA</name>
<dbReference type="AlphaFoldDB" id="A0A2P6MXZ4"/>
<protein>
    <recommendedName>
        <fullName evidence="3">CHCH domain-containing protein</fullName>
    </recommendedName>
</protein>
<dbReference type="OrthoDB" id="5586401at2759"/>
<sequence>MPHEPKGAFEELHSLVDQFGCAKYYYSVEECLNANNRDFRKCQTEMREFQKCYMENKKKAANEQKKNRSTLL</sequence>
<gene>
    <name evidence="1" type="ORF">PROFUN_15030</name>
</gene>
<dbReference type="GO" id="GO:0005758">
    <property type="term" value="C:mitochondrial intermembrane space"/>
    <property type="evidence" value="ECO:0007669"/>
    <property type="project" value="InterPro"/>
</dbReference>